<evidence type="ECO:0000256" key="2">
    <source>
        <dbReference type="ARBA" id="ARBA00023043"/>
    </source>
</evidence>
<gene>
    <name evidence="6" type="ORF">Esi_0028_0106</name>
</gene>
<dbReference type="InterPro" id="IPR036770">
    <property type="entry name" value="Ankyrin_rpt-contain_sf"/>
</dbReference>
<dbReference type="Proteomes" id="UP000002630">
    <property type="component" value="Linkage Group LG16"/>
</dbReference>
<dbReference type="eggNOG" id="KOG4177">
    <property type="taxonomic scope" value="Eukaryota"/>
</dbReference>
<dbReference type="OrthoDB" id="188462at2759"/>
<dbReference type="Gene3D" id="1.25.40.20">
    <property type="entry name" value="Ankyrin repeat-containing domain"/>
    <property type="match status" value="2"/>
</dbReference>
<proteinExistence type="predicted"/>
<keyword evidence="2 3" id="KW-0040">ANK repeat</keyword>
<feature type="region of interest" description="Disordered" evidence="5">
    <location>
        <begin position="1"/>
        <end position="71"/>
    </location>
</feature>
<keyword evidence="7" id="KW-1185">Reference proteome</keyword>
<feature type="repeat" description="ANK" evidence="3">
    <location>
        <begin position="129"/>
        <end position="161"/>
    </location>
</feature>
<dbReference type="EMBL" id="FN649741">
    <property type="protein sequence ID" value="CBN74495.1"/>
    <property type="molecule type" value="Genomic_DNA"/>
</dbReference>
<feature type="repeat" description="ANK" evidence="3">
    <location>
        <begin position="253"/>
        <end position="285"/>
    </location>
</feature>
<evidence type="ECO:0000313" key="6">
    <source>
        <dbReference type="EMBL" id="CBN74495.1"/>
    </source>
</evidence>
<dbReference type="PANTHER" id="PTHR24171">
    <property type="entry name" value="ANKYRIN REPEAT DOMAIN-CONTAINING PROTEIN 39-RELATED"/>
    <property type="match status" value="1"/>
</dbReference>
<feature type="coiled-coil region" evidence="4">
    <location>
        <begin position="343"/>
        <end position="391"/>
    </location>
</feature>
<dbReference type="PROSITE" id="PS50088">
    <property type="entry name" value="ANK_REPEAT"/>
    <property type="match status" value="4"/>
</dbReference>
<evidence type="ECO:0000256" key="1">
    <source>
        <dbReference type="ARBA" id="ARBA00022737"/>
    </source>
</evidence>
<keyword evidence="1" id="KW-0677">Repeat</keyword>
<evidence type="ECO:0000313" key="7">
    <source>
        <dbReference type="Proteomes" id="UP000002630"/>
    </source>
</evidence>
<dbReference type="EMBL" id="FN648464">
    <property type="protein sequence ID" value="CBN74495.1"/>
    <property type="molecule type" value="Genomic_DNA"/>
</dbReference>
<dbReference type="SMART" id="SM00248">
    <property type="entry name" value="ANK"/>
    <property type="match status" value="4"/>
</dbReference>
<dbReference type="Pfam" id="PF12796">
    <property type="entry name" value="Ank_2"/>
    <property type="match status" value="2"/>
</dbReference>
<evidence type="ECO:0000256" key="3">
    <source>
        <dbReference type="PROSITE-ProRule" id="PRU00023"/>
    </source>
</evidence>
<dbReference type="InParanoid" id="D8LK26"/>
<dbReference type="SUPFAM" id="SSF48403">
    <property type="entry name" value="Ankyrin repeat"/>
    <property type="match status" value="1"/>
</dbReference>
<keyword evidence="4" id="KW-0175">Coiled coil</keyword>
<dbReference type="InterPro" id="IPR002110">
    <property type="entry name" value="Ankyrin_rpt"/>
</dbReference>
<feature type="compositionally biased region" description="Low complexity" evidence="5">
    <location>
        <begin position="45"/>
        <end position="56"/>
    </location>
</feature>
<dbReference type="STRING" id="2880.D8LK26"/>
<name>D8LK26_ECTSI</name>
<sequence>MSMADAAPMLSATPRSGQLGSAFQDGDGGFDTTGAGARAAGGSGSSSSRKPGSSRTGRSKPRPGGVHAHVAAYEGDLGKLRRYSEAGGDLEKRDSYRATPLLLAAEKGHEACVAYLLDAGADITATDEHDYTALHLAAYYGRVGVVALLLSRGANTSAVDDRGRIPKRLASRKEISNLLAAKETESKLGVDVIEAVERNDVAGLKSFISGKGDLNQKGKNDMTPLHVASFNGRTDIVRMLLDGGADPNSVDEDRDTPLHYACSSGNVDIITMLLAKGADPTAADGLGRTPAERSTGTSVQQLLEAESYKSIPKNIAQIRKQTEALQLRVDTNESIFVQKAIAIKGLRIAIEDKDSEIRALKRKVLQQDAELKALKTKMTAIEEIMNQAAEASQGGKRAVEQVLKGLIDKNTSREGTCRVS</sequence>
<dbReference type="AlphaFoldDB" id="D8LK26"/>
<dbReference type="PROSITE" id="PS50297">
    <property type="entry name" value="ANK_REP_REGION"/>
    <property type="match status" value="4"/>
</dbReference>
<evidence type="ECO:0000256" key="4">
    <source>
        <dbReference type="SAM" id="Coils"/>
    </source>
</evidence>
<organism evidence="6 7">
    <name type="scientific">Ectocarpus siliculosus</name>
    <name type="common">Brown alga</name>
    <name type="synonym">Conferva siliculosa</name>
    <dbReference type="NCBI Taxonomy" id="2880"/>
    <lineage>
        <taxon>Eukaryota</taxon>
        <taxon>Sar</taxon>
        <taxon>Stramenopiles</taxon>
        <taxon>Ochrophyta</taxon>
        <taxon>PX clade</taxon>
        <taxon>Phaeophyceae</taxon>
        <taxon>Ectocarpales</taxon>
        <taxon>Ectocarpaceae</taxon>
        <taxon>Ectocarpus</taxon>
    </lineage>
</organism>
<feature type="repeat" description="ANK" evidence="3">
    <location>
        <begin position="220"/>
        <end position="252"/>
    </location>
</feature>
<dbReference type="PRINTS" id="PR01415">
    <property type="entry name" value="ANKYRIN"/>
</dbReference>
<evidence type="ECO:0000256" key="5">
    <source>
        <dbReference type="SAM" id="MobiDB-lite"/>
    </source>
</evidence>
<protein>
    <submittedName>
        <fullName evidence="6">Ankyrin</fullName>
    </submittedName>
</protein>
<reference evidence="6 7" key="1">
    <citation type="journal article" date="2010" name="Nature">
        <title>The Ectocarpus genome and the independent evolution of multicellularity in brown algae.</title>
        <authorList>
            <person name="Cock J.M."/>
            <person name="Sterck L."/>
            <person name="Rouze P."/>
            <person name="Scornet D."/>
            <person name="Allen A.E."/>
            <person name="Amoutzias G."/>
            <person name="Anthouard V."/>
            <person name="Artiguenave F."/>
            <person name="Aury J.M."/>
            <person name="Badger J.H."/>
            <person name="Beszteri B."/>
            <person name="Billiau K."/>
            <person name="Bonnet E."/>
            <person name="Bothwell J.H."/>
            <person name="Bowler C."/>
            <person name="Boyen C."/>
            <person name="Brownlee C."/>
            <person name="Carrano C.J."/>
            <person name="Charrier B."/>
            <person name="Cho G.Y."/>
            <person name="Coelho S.M."/>
            <person name="Collen J."/>
            <person name="Corre E."/>
            <person name="Da Silva C."/>
            <person name="Delage L."/>
            <person name="Delaroque N."/>
            <person name="Dittami S.M."/>
            <person name="Doulbeau S."/>
            <person name="Elias M."/>
            <person name="Farnham G."/>
            <person name="Gachon C.M."/>
            <person name="Gschloessl B."/>
            <person name="Heesch S."/>
            <person name="Jabbari K."/>
            <person name="Jubin C."/>
            <person name="Kawai H."/>
            <person name="Kimura K."/>
            <person name="Kloareg B."/>
            <person name="Kupper F.C."/>
            <person name="Lang D."/>
            <person name="Le Bail A."/>
            <person name="Leblanc C."/>
            <person name="Lerouge P."/>
            <person name="Lohr M."/>
            <person name="Lopez P.J."/>
            <person name="Martens C."/>
            <person name="Maumus F."/>
            <person name="Michel G."/>
            <person name="Miranda-Saavedra D."/>
            <person name="Morales J."/>
            <person name="Moreau H."/>
            <person name="Motomura T."/>
            <person name="Nagasato C."/>
            <person name="Napoli C.A."/>
            <person name="Nelson D.R."/>
            <person name="Nyvall-Collen P."/>
            <person name="Peters A.F."/>
            <person name="Pommier C."/>
            <person name="Potin P."/>
            <person name="Poulain J."/>
            <person name="Quesneville H."/>
            <person name="Read B."/>
            <person name="Rensing S.A."/>
            <person name="Ritter A."/>
            <person name="Rousvoal S."/>
            <person name="Samanta M."/>
            <person name="Samson G."/>
            <person name="Schroeder D.C."/>
            <person name="Segurens B."/>
            <person name="Strittmatter M."/>
            <person name="Tonon T."/>
            <person name="Tregear J.W."/>
            <person name="Valentin K."/>
            <person name="von Dassow P."/>
            <person name="Yamagishi T."/>
            <person name="Van de Peer Y."/>
            <person name="Wincker P."/>
        </authorList>
    </citation>
    <scope>NUCLEOTIDE SEQUENCE [LARGE SCALE GENOMIC DNA]</scope>
    <source>
        <strain evidence="7">Ec32 / CCAP1310/4</strain>
    </source>
</reference>
<accession>D8LK26</accession>
<feature type="repeat" description="ANK" evidence="3">
    <location>
        <begin position="96"/>
        <end position="128"/>
    </location>
</feature>